<dbReference type="GO" id="GO:0009103">
    <property type="term" value="P:lipopolysaccharide biosynthetic process"/>
    <property type="evidence" value="ECO:0007669"/>
    <property type="project" value="UniProtKB-ARBA"/>
</dbReference>
<protein>
    <submittedName>
        <fullName evidence="10">Glycosyltransferase family 39 protein</fullName>
        <ecNumber evidence="10">2.4.-.-</ecNumber>
    </submittedName>
</protein>
<evidence type="ECO:0000256" key="6">
    <source>
        <dbReference type="ARBA" id="ARBA00022989"/>
    </source>
</evidence>
<dbReference type="InterPro" id="IPR050297">
    <property type="entry name" value="LipidA_mod_glycosyltrf_83"/>
</dbReference>
<keyword evidence="7 8" id="KW-0472">Membrane</keyword>
<sequence length="472" mass="52909">MRILTNKNTLIVYVLLGSCIALGAILRSYNIFDKSLWMDELFSAWASDPENSLETVFHRTVEDVHPPLFQILLWVAYKIFGYDERLGRVFSMVLGVAVIPVMYVLGYKLFNVTVGLFVAFLSAINFYLIVFSQNSRSYELLVFLTVVSFVLLLDLIRKQNYSSAIYYALACAALVNTHYFGFLLVMNQALFLMWFSFCPRFKKRVFFLGAGAGIVILASIVPIIPYILINMERKDTWIQVPVGTFAVESLVLPFGDLSAALLSLVLLLFGLNSLIKKDAERLPLSLLLSWWLISYAVAYVKSIFFTPVLSEKNIIVFVPVLLVFIACGVEQVRGGGARVVLLAFLALVSVSYFLKGADLPESVRIEHDLRSPAIKIINEGGNIPVYGRWDTLHATYFKLLGASIDVAGLDVIEDGMAAGKAPVCFFMIADQWDREHINNYPNKYSVELKDTAEFKNSAVLKYCVMGHSVEPP</sequence>
<proteinExistence type="predicted"/>
<organism evidence="10">
    <name type="scientific">Pseudomonas iranensis</name>
    <dbReference type="NCBI Taxonomy" id="2745503"/>
    <lineage>
        <taxon>Bacteria</taxon>
        <taxon>Pseudomonadati</taxon>
        <taxon>Pseudomonadota</taxon>
        <taxon>Gammaproteobacteria</taxon>
        <taxon>Pseudomonadales</taxon>
        <taxon>Pseudomonadaceae</taxon>
        <taxon>Pseudomonas</taxon>
    </lineage>
</organism>
<comment type="subcellular location">
    <subcellularLocation>
        <location evidence="1">Cell membrane</location>
        <topology evidence="1">Multi-pass membrane protein</topology>
    </subcellularLocation>
</comment>
<accession>A0AAU7ESZ9</accession>
<evidence type="ECO:0000256" key="1">
    <source>
        <dbReference type="ARBA" id="ARBA00004651"/>
    </source>
</evidence>
<name>A0AAU7ESZ9_9PSED</name>
<feature type="transmembrane region" description="Helical" evidence="8">
    <location>
        <begin position="249"/>
        <end position="270"/>
    </location>
</feature>
<keyword evidence="5 8" id="KW-0812">Transmembrane</keyword>
<evidence type="ECO:0000256" key="7">
    <source>
        <dbReference type="ARBA" id="ARBA00023136"/>
    </source>
</evidence>
<feature type="transmembrane region" description="Helical" evidence="8">
    <location>
        <begin position="282"/>
        <end position="300"/>
    </location>
</feature>
<feature type="transmembrane region" description="Helical" evidence="8">
    <location>
        <begin position="164"/>
        <end position="185"/>
    </location>
</feature>
<evidence type="ECO:0000256" key="4">
    <source>
        <dbReference type="ARBA" id="ARBA00022679"/>
    </source>
</evidence>
<keyword evidence="2" id="KW-1003">Cell membrane</keyword>
<keyword evidence="3 10" id="KW-0328">Glycosyltransferase</keyword>
<feature type="transmembrane region" description="Helical" evidence="8">
    <location>
        <begin position="336"/>
        <end position="354"/>
    </location>
</feature>
<dbReference type="GO" id="GO:0005886">
    <property type="term" value="C:plasma membrane"/>
    <property type="evidence" value="ECO:0007669"/>
    <property type="project" value="UniProtKB-SubCell"/>
</dbReference>
<dbReference type="EMBL" id="CP157354">
    <property type="protein sequence ID" value="XBL94570.1"/>
    <property type="molecule type" value="Genomic_DNA"/>
</dbReference>
<feature type="transmembrane region" description="Helical" evidence="8">
    <location>
        <begin position="312"/>
        <end position="329"/>
    </location>
</feature>
<dbReference type="PROSITE" id="PS51257">
    <property type="entry name" value="PROKAR_LIPOPROTEIN"/>
    <property type="match status" value="1"/>
</dbReference>
<feature type="transmembrane region" description="Helical" evidence="8">
    <location>
        <begin position="112"/>
        <end position="131"/>
    </location>
</feature>
<feature type="transmembrane region" description="Helical" evidence="8">
    <location>
        <begin position="12"/>
        <end position="32"/>
    </location>
</feature>
<reference evidence="10" key="1">
    <citation type="submission" date="2024-05" db="EMBL/GenBank/DDBJ databases">
        <title>Draft genome sequence of Pseudomonas iranensis M7D1.</title>
        <authorList>
            <person name="Miller S.L."/>
            <person name="Nsubuga A."/>
            <person name="Lu N."/>
            <person name="King J."/>
            <person name="Shears P."/>
            <person name="Lawson P.A."/>
        </authorList>
    </citation>
    <scope>NUCLEOTIDE SEQUENCE</scope>
    <source>
        <strain evidence="10">M7D1</strain>
    </source>
</reference>
<dbReference type="EC" id="2.4.-.-" evidence="10"/>
<keyword evidence="6 8" id="KW-1133">Transmembrane helix</keyword>
<feature type="transmembrane region" description="Helical" evidence="8">
    <location>
        <begin position="205"/>
        <end position="229"/>
    </location>
</feature>
<evidence type="ECO:0000256" key="5">
    <source>
        <dbReference type="ARBA" id="ARBA00022692"/>
    </source>
</evidence>
<evidence type="ECO:0000256" key="2">
    <source>
        <dbReference type="ARBA" id="ARBA00022475"/>
    </source>
</evidence>
<dbReference type="PANTHER" id="PTHR33908">
    <property type="entry name" value="MANNOSYLTRANSFERASE YKCB-RELATED"/>
    <property type="match status" value="1"/>
</dbReference>
<feature type="transmembrane region" description="Helical" evidence="8">
    <location>
        <begin position="89"/>
        <end position="106"/>
    </location>
</feature>
<feature type="domain" description="Glycosyltransferase RgtA/B/C/D-like" evidence="9">
    <location>
        <begin position="65"/>
        <end position="219"/>
    </location>
</feature>
<dbReference type="AlphaFoldDB" id="A0AAU7ESZ9"/>
<evidence type="ECO:0000256" key="3">
    <source>
        <dbReference type="ARBA" id="ARBA00022676"/>
    </source>
</evidence>
<evidence type="ECO:0000259" key="9">
    <source>
        <dbReference type="Pfam" id="PF13231"/>
    </source>
</evidence>
<dbReference type="Pfam" id="PF13231">
    <property type="entry name" value="PMT_2"/>
    <property type="match status" value="1"/>
</dbReference>
<evidence type="ECO:0000256" key="8">
    <source>
        <dbReference type="SAM" id="Phobius"/>
    </source>
</evidence>
<evidence type="ECO:0000313" key="10">
    <source>
        <dbReference type="EMBL" id="XBL94570.1"/>
    </source>
</evidence>
<dbReference type="GO" id="GO:0016763">
    <property type="term" value="F:pentosyltransferase activity"/>
    <property type="evidence" value="ECO:0007669"/>
    <property type="project" value="TreeGrafter"/>
</dbReference>
<feature type="transmembrane region" description="Helical" evidence="8">
    <location>
        <begin position="138"/>
        <end position="158"/>
    </location>
</feature>
<keyword evidence="4 10" id="KW-0808">Transferase</keyword>
<gene>
    <name evidence="10" type="ORF">ABHN08_18030</name>
</gene>
<dbReference type="PANTHER" id="PTHR33908:SF11">
    <property type="entry name" value="MEMBRANE PROTEIN"/>
    <property type="match status" value="1"/>
</dbReference>
<dbReference type="InterPro" id="IPR038731">
    <property type="entry name" value="RgtA/B/C-like"/>
</dbReference>